<dbReference type="AlphaFoldDB" id="A0A420Y6L0"/>
<dbReference type="GO" id="GO:0009100">
    <property type="term" value="P:glycoprotein metabolic process"/>
    <property type="evidence" value="ECO:0007669"/>
    <property type="project" value="UniProtKB-ARBA"/>
</dbReference>
<protein>
    <recommendedName>
        <fullName evidence="6">LicD/FKTN/FKRP nucleotidyltransferase domain-containing protein</fullName>
    </recommendedName>
</protein>
<dbReference type="PANTHER" id="PTHR15407:SF32">
    <property type="entry name" value="PROTEIN (MNN4), PUTATIVE (AFU_ORTHOLOGUE AFUA_1G03790)-RELATED"/>
    <property type="match status" value="1"/>
</dbReference>
<dbReference type="Proteomes" id="UP000275385">
    <property type="component" value="Unassembled WGS sequence"/>
</dbReference>
<keyword evidence="8" id="KW-1185">Reference proteome</keyword>
<dbReference type="Pfam" id="PF04991">
    <property type="entry name" value="LicD"/>
    <property type="match status" value="1"/>
</dbReference>
<keyword evidence="4" id="KW-0472">Membrane</keyword>
<evidence type="ECO:0000313" key="8">
    <source>
        <dbReference type="Proteomes" id="UP000275385"/>
    </source>
</evidence>
<evidence type="ECO:0000256" key="4">
    <source>
        <dbReference type="ARBA" id="ARBA00023136"/>
    </source>
</evidence>
<dbReference type="STRING" id="177199.A0A420Y6L0"/>
<reference evidence="7 8" key="1">
    <citation type="submission" date="2018-08" db="EMBL/GenBank/DDBJ databases">
        <title>Draft genome of the lignicolous fungus Coniochaeta pulveracea.</title>
        <authorList>
            <person name="Borstlap C.J."/>
            <person name="De Witt R.N."/>
            <person name="Botha A."/>
            <person name="Volschenk H."/>
        </authorList>
    </citation>
    <scope>NUCLEOTIDE SEQUENCE [LARGE SCALE GENOMIC DNA]</scope>
    <source>
        <strain evidence="7 8">CAB683</strain>
    </source>
</reference>
<keyword evidence="3" id="KW-1133">Transmembrane helix</keyword>
<dbReference type="OrthoDB" id="444255at2759"/>
<evidence type="ECO:0000256" key="5">
    <source>
        <dbReference type="SAM" id="SignalP"/>
    </source>
</evidence>
<feature type="chain" id="PRO_5019208691" description="LicD/FKTN/FKRP nucleotidyltransferase domain-containing protein" evidence="5">
    <location>
        <begin position="20"/>
        <end position="279"/>
    </location>
</feature>
<evidence type="ECO:0000256" key="3">
    <source>
        <dbReference type="ARBA" id="ARBA00022989"/>
    </source>
</evidence>
<dbReference type="InterPro" id="IPR009644">
    <property type="entry name" value="FKTN/MNN4/W02B3.4-1"/>
</dbReference>
<dbReference type="GO" id="GO:0016020">
    <property type="term" value="C:membrane"/>
    <property type="evidence" value="ECO:0007669"/>
    <property type="project" value="UniProtKB-SubCell"/>
</dbReference>
<name>A0A420Y6L0_9PEZI</name>
<organism evidence="7 8">
    <name type="scientific">Coniochaeta pulveracea</name>
    <dbReference type="NCBI Taxonomy" id="177199"/>
    <lineage>
        <taxon>Eukaryota</taxon>
        <taxon>Fungi</taxon>
        <taxon>Dikarya</taxon>
        <taxon>Ascomycota</taxon>
        <taxon>Pezizomycotina</taxon>
        <taxon>Sordariomycetes</taxon>
        <taxon>Sordariomycetidae</taxon>
        <taxon>Coniochaetales</taxon>
        <taxon>Coniochaetaceae</taxon>
        <taxon>Coniochaeta</taxon>
    </lineage>
</organism>
<comment type="caution">
    <text evidence="7">The sequence shown here is derived from an EMBL/GenBank/DDBJ whole genome shotgun (WGS) entry which is preliminary data.</text>
</comment>
<accession>A0A420Y6L0</accession>
<sequence length="279" mass="32807">MRLSLAYLGALCMIPSVFADADFSQVRLNQDVDMSRRAGLPAEKYFFESTFSMHYDGRFAAHALNYTEQTKALRDLVRSYLMTFQSLGIETWLMHGTLLGWWWNKQILPWDSDLDVQVTESSMFYLAAYYNMTYHRYRRIGGGRHYLLEVNPNYVVRDQSDMYNLIDARWIDTVSGLFIDITAVRYNLTHPQGEGMLGSKDGHEYRDTYLYPLRETKFEGVKAKIPYKFRDFLVGEYGGKALSNTEYNYHIFDEEKMQWVRKNPDEEGEPWVERKQQGS</sequence>
<comment type="subcellular location">
    <subcellularLocation>
        <location evidence="1">Membrane</location>
        <topology evidence="1">Single-pass membrane protein</topology>
    </subcellularLocation>
</comment>
<dbReference type="EMBL" id="QVQW01000042">
    <property type="protein sequence ID" value="RKU43503.1"/>
    <property type="molecule type" value="Genomic_DNA"/>
</dbReference>
<evidence type="ECO:0000259" key="6">
    <source>
        <dbReference type="Pfam" id="PF04991"/>
    </source>
</evidence>
<feature type="signal peptide" evidence="5">
    <location>
        <begin position="1"/>
        <end position="19"/>
    </location>
</feature>
<gene>
    <name evidence="7" type="ORF">DL546_004448</name>
</gene>
<keyword evidence="5" id="KW-0732">Signal</keyword>
<dbReference type="InterPro" id="IPR007074">
    <property type="entry name" value="LicD/FKTN/FKRP_NTP_transf"/>
</dbReference>
<dbReference type="PANTHER" id="PTHR15407">
    <property type="entry name" value="FUKUTIN-RELATED"/>
    <property type="match status" value="1"/>
</dbReference>
<proteinExistence type="predicted"/>
<feature type="domain" description="LicD/FKTN/FKRP nucleotidyltransferase" evidence="6">
    <location>
        <begin position="86"/>
        <end position="186"/>
    </location>
</feature>
<evidence type="ECO:0000256" key="2">
    <source>
        <dbReference type="ARBA" id="ARBA00022692"/>
    </source>
</evidence>
<evidence type="ECO:0000313" key="7">
    <source>
        <dbReference type="EMBL" id="RKU43503.1"/>
    </source>
</evidence>
<keyword evidence="2" id="KW-0812">Transmembrane</keyword>
<evidence type="ECO:0000256" key="1">
    <source>
        <dbReference type="ARBA" id="ARBA00004167"/>
    </source>
</evidence>